<evidence type="ECO:0000313" key="2">
    <source>
        <dbReference type="EMBL" id="RMX35722.1"/>
    </source>
</evidence>
<comment type="caution">
    <text evidence="2">The sequence shown here is derived from an EMBL/GenBank/DDBJ whole genome shotgun (WGS) entry which is preliminary data.</text>
</comment>
<sequence>ISAQSVKHSIVKHSKVESSSSSLVAAHRKRKRKSTGISAQSVKHSVVKHPNAKSSSHSLLTAPRKKICQSAVCILLLHVYVWKKLFLLQKGWHYIYQTSFTPSYNVPHYNWVGRE</sequence>
<dbReference type="AlphaFoldDB" id="A0A3M6T4U3"/>
<organism evidence="2 3">
    <name type="scientific">Pocillopora damicornis</name>
    <name type="common">Cauliflower coral</name>
    <name type="synonym">Millepora damicornis</name>
    <dbReference type="NCBI Taxonomy" id="46731"/>
    <lineage>
        <taxon>Eukaryota</taxon>
        <taxon>Metazoa</taxon>
        <taxon>Cnidaria</taxon>
        <taxon>Anthozoa</taxon>
        <taxon>Hexacorallia</taxon>
        <taxon>Scleractinia</taxon>
        <taxon>Astrocoeniina</taxon>
        <taxon>Pocilloporidae</taxon>
        <taxon>Pocillopora</taxon>
    </lineage>
</organism>
<feature type="region of interest" description="Disordered" evidence="1">
    <location>
        <begin position="1"/>
        <end position="58"/>
    </location>
</feature>
<feature type="non-terminal residue" evidence="2">
    <location>
        <position position="115"/>
    </location>
</feature>
<evidence type="ECO:0000256" key="1">
    <source>
        <dbReference type="SAM" id="MobiDB-lite"/>
    </source>
</evidence>
<keyword evidence="3" id="KW-1185">Reference proteome</keyword>
<protein>
    <submittedName>
        <fullName evidence="2">Uncharacterized protein</fullName>
    </submittedName>
</protein>
<reference evidence="2 3" key="1">
    <citation type="journal article" date="2018" name="Sci. Rep.">
        <title>Comparative analysis of the Pocillopora damicornis genome highlights role of immune system in coral evolution.</title>
        <authorList>
            <person name="Cunning R."/>
            <person name="Bay R.A."/>
            <person name="Gillette P."/>
            <person name="Baker A.C."/>
            <person name="Traylor-Knowles N."/>
        </authorList>
    </citation>
    <scope>NUCLEOTIDE SEQUENCE [LARGE SCALE GENOMIC DNA]</scope>
    <source>
        <strain evidence="2">RSMAS</strain>
        <tissue evidence="2">Whole animal</tissue>
    </source>
</reference>
<evidence type="ECO:0000313" key="3">
    <source>
        <dbReference type="Proteomes" id="UP000275408"/>
    </source>
</evidence>
<dbReference type="Proteomes" id="UP000275408">
    <property type="component" value="Unassembled WGS sequence"/>
</dbReference>
<accession>A0A3M6T4U3</accession>
<gene>
    <name evidence="2" type="ORF">pdam_00025890</name>
</gene>
<proteinExistence type="predicted"/>
<name>A0A3M6T4U3_POCDA</name>
<dbReference type="EMBL" id="RCHS01004348">
    <property type="protein sequence ID" value="RMX35722.1"/>
    <property type="molecule type" value="Genomic_DNA"/>
</dbReference>
<feature type="non-terminal residue" evidence="2">
    <location>
        <position position="1"/>
    </location>
</feature>